<evidence type="ECO:0000259" key="2">
    <source>
        <dbReference type="PROSITE" id="PS50887"/>
    </source>
</evidence>
<dbReference type="PROSITE" id="PS50887">
    <property type="entry name" value="GGDEF"/>
    <property type="match status" value="1"/>
</dbReference>
<organism evidence="3 4">
    <name type="scientific">Candidatus Edwardsbacteria bacterium GWF2_54_11</name>
    <dbReference type="NCBI Taxonomy" id="1817851"/>
    <lineage>
        <taxon>Bacteria</taxon>
        <taxon>Candidatus Edwardsiibacteriota</taxon>
    </lineage>
</organism>
<dbReference type="PANTHER" id="PTHR45138">
    <property type="entry name" value="REGULATORY COMPONENTS OF SENSORY TRANSDUCTION SYSTEM"/>
    <property type="match status" value="1"/>
</dbReference>
<evidence type="ECO:0000259" key="1">
    <source>
        <dbReference type="PROSITE" id="PS50112"/>
    </source>
</evidence>
<comment type="caution">
    <text evidence="3">The sequence shown here is derived from an EMBL/GenBank/DDBJ whole genome shotgun (WGS) entry which is preliminary data.</text>
</comment>
<dbReference type="SMART" id="SM00091">
    <property type="entry name" value="PAS"/>
    <property type="match status" value="1"/>
</dbReference>
<dbReference type="SUPFAM" id="SSF55785">
    <property type="entry name" value="PYP-like sensor domain (PAS domain)"/>
    <property type="match status" value="1"/>
</dbReference>
<dbReference type="GO" id="GO:0052621">
    <property type="term" value="F:diguanylate cyclase activity"/>
    <property type="evidence" value="ECO:0007669"/>
    <property type="project" value="TreeGrafter"/>
</dbReference>
<proteinExistence type="predicted"/>
<dbReference type="InterPro" id="IPR013656">
    <property type="entry name" value="PAS_4"/>
</dbReference>
<dbReference type="Proteomes" id="UP000177230">
    <property type="component" value="Unassembled WGS sequence"/>
</dbReference>
<dbReference type="Gene3D" id="3.30.70.270">
    <property type="match status" value="1"/>
</dbReference>
<gene>
    <name evidence="3" type="ORF">A2024_10650</name>
</gene>
<protein>
    <recommendedName>
        <fullName evidence="5">Diguanylate cyclase</fullName>
    </recommendedName>
</protein>
<dbReference type="PROSITE" id="PS50112">
    <property type="entry name" value="PAS"/>
    <property type="match status" value="1"/>
</dbReference>
<feature type="domain" description="GGDEF" evidence="2">
    <location>
        <begin position="180"/>
        <end position="312"/>
    </location>
</feature>
<evidence type="ECO:0008006" key="5">
    <source>
        <dbReference type="Google" id="ProtNLM"/>
    </source>
</evidence>
<dbReference type="AlphaFoldDB" id="A0A1F5RHS7"/>
<dbReference type="NCBIfam" id="TIGR00229">
    <property type="entry name" value="sensory_box"/>
    <property type="match status" value="1"/>
</dbReference>
<dbReference type="PANTHER" id="PTHR45138:SF9">
    <property type="entry name" value="DIGUANYLATE CYCLASE DGCM-RELATED"/>
    <property type="match status" value="1"/>
</dbReference>
<dbReference type="SMART" id="SM00267">
    <property type="entry name" value="GGDEF"/>
    <property type="match status" value="1"/>
</dbReference>
<dbReference type="InterPro" id="IPR000160">
    <property type="entry name" value="GGDEF_dom"/>
</dbReference>
<dbReference type="InterPro" id="IPR050469">
    <property type="entry name" value="Diguanylate_Cyclase"/>
</dbReference>
<dbReference type="Pfam" id="PF00990">
    <property type="entry name" value="GGDEF"/>
    <property type="match status" value="1"/>
</dbReference>
<accession>A0A1F5RHS7</accession>
<dbReference type="FunFam" id="3.30.70.270:FF:000001">
    <property type="entry name" value="Diguanylate cyclase domain protein"/>
    <property type="match status" value="1"/>
</dbReference>
<dbReference type="InterPro" id="IPR000014">
    <property type="entry name" value="PAS"/>
</dbReference>
<dbReference type="SUPFAM" id="SSF55073">
    <property type="entry name" value="Nucleotide cyclase"/>
    <property type="match status" value="1"/>
</dbReference>
<dbReference type="EMBL" id="MFFM01000011">
    <property type="protein sequence ID" value="OGF13894.1"/>
    <property type="molecule type" value="Genomic_DNA"/>
</dbReference>
<feature type="domain" description="PAS" evidence="1">
    <location>
        <begin position="13"/>
        <end position="57"/>
    </location>
</feature>
<name>A0A1F5RHS7_9BACT</name>
<dbReference type="InterPro" id="IPR043128">
    <property type="entry name" value="Rev_trsase/Diguanyl_cyclase"/>
</dbReference>
<evidence type="ECO:0000313" key="4">
    <source>
        <dbReference type="Proteomes" id="UP000177230"/>
    </source>
</evidence>
<sequence>MAAPAENNPPGLPCQTYQAILDQTYDGVYFVDNDRRITYWNKGAENISGYQLKDVLNFRCSDDLLCHIDTGGRGMCGPLCPLSRAVNHGQATGQTRVYLKHKDGRRVPVDVVSSPINDPAGRRLGAAQIFRDASIYEEEAKASELLSKLAAMDPLTELLNRRKIEMELDLELKKSRRLGLPLSLIFCDLDYFKNINDQYGHPVGDEVLKGVSRHLQAGIREYDRAARYGGEEFLIMLPQTKAEIAVEIAERLRLSIERWRLIHREKLWPFKVTISLGVAELNRDESMVSLIDRADKALYRAKQGGRNAVYLS</sequence>
<dbReference type="NCBIfam" id="TIGR00254">
    <property type="entry name" value="GGDEF"/>
    <property type="match status" value="1"/>
</dbReference>
<dbReference type="CDD" id="cd01949">
    <property type="entry name" value="GGDEF"/>
    <property type="match status" value="1"/>
</dbReference>
<evidence type="ECO:0000313" key="3">
    <source>
        <dbReference type="EMBL" id="OGF13894.1"/>
    </source>
</evidence>
<dbReference type="CDD" id="cd00130">
    <property type="entry name" value="PAS"/>
    <property type="match status" value="1"/>
</dbReference>
<reference evidence="3 4" key="1">
    <citation type="journal article" date="2016" name="Nat. Commun.">
        <title>Thousands of microbial genomes shed light on interconnected biogeochemical processes in an aquifer system.</title>
        <authorList>
            <person name="Anantharaman K."/>
            <person name="Brown C.T."/>
            <person name="Hug L.A."/>
            <person name="Sharon I."/>
            <person name="Castelle C.J."/>
            <person name="Probst A.J."/>
            <person name="Thomas B.C."/>
            <person name="Singh A."/>
            <person name="Wilkins M.J."/>
            <person name="Karaoz U."/>
            <person name="Brodie E.L."/>
            <person name="Williams K.H."/>
            <person name="Hubbard S.S."/>
            <person name="Banfield J.F."/>
        </authorList>
    </citation>
    <scope>NUCLEOTIDE SEQUENCE [LARGE SCALE GENOMIC DNA]</scope>
</reference>
<dbReference type="InterPro" id="IPR029787">
    <property type="entry name" value="Nucleotide_cyclase"/>
</dbReference>
<dbReference type="Pfam" id="PF08448">
    <property type="entry name" value="PAS_4"/>
    <property type="match status" value="1"/>
</dbReference>
<dbReference type="Gene3D" id="3.30.450.20">
    <property type="entry name" value="PAS domain"/>
    <property type="match status" value="1"/>
</dbReference>
<dbReference type="InterPro" id="IPR035965">
    <property type="entry name" value="PAS-like_dom_sf"/>
</dbReference>